<keyword evidence="1" id="KW-0472">Membrane</keyword>
<feature type="transmembrane region" description="Helical" evidence="1">
    <location>
        <begin position="63"/>
        <end position="83"/>
    </location>
</feature>
<accession>A0ABU6IYD4</accession>
<feature type="transmembrane region" description="Helical" evidence="1">
    <location>
        <begin position="20"/>
        <end position="43"/>
    </location>
</feature>
<feature type="transmembrane region" description="Helical" evidence="1">
    <location>
        <begin position="103"/>
        <end position="126"/>
    </location>
</feature>
<keyword evidence="3" id="KW-1185">Reference proteome</keyword>
<reference evidence="2 3" key="1">
    <citation type="submission" date="2024-01" db="EMBL/GenBank/DDBJ databases">
        <title>novel species in genus Adlercreutzia.</title>
        <authorList>
            <person name="Liu X."/>
        </authorList>
    </citation>
    <scope>NUCLEOTIDE SEQUENCE [LARGE SCALE GENOMIC DNA]</scope>
    <source>
        <strain evidence="2 3">R22</strain>
    </source>
</reference>
<evidence type="ECO:0008006" key="4">
    <source>
        <dbReference type="Google" id="ProtNLM"/>
    </source>
</evidence>
<feature type="transmembrane region" description="Helical" evidence="1">
    <location>
        <begin position="146"/>
        <end position="166"/>
    </location>
</feature>
<dbReference type="PROSITE" id="PS51257">
    <property type="entry name" value="PROKAR_LIPOPROTEIN"/>
    <property type="match status" value="1"/>
</dbReference>
<dbReference type="Proteomes" id="UP001343724">
    <property type="component" value="Unassembled WGS sequence"/>
</dbReference>
<evidence type="ECO:0000256" key="1">
    <source>
        <dbReference type="SAM" id="Phobius"/>
    </source>
</evidence>
<organism evidence="2 3">
    <name type="scientific">Adlercreutzia shanghongiae</name>
    <dbReference type="NCBI Taxonomy" id="3111773"/>
    <lineage>
        <taxon>Bacteria</taxon>
        <taxon>Bacillati</taxon>
        <taxon>Actinomycetota</taxon>
        <taxon>Coriobacteriia</taxon>
        <taxon>Eggerthellales</taxon>
        <taxon>Eggerthellaceae</taxon>
        <taxon>Adlercreutzia</taxon>
    </lineage>
</organism>
<comment type="caution">
    <text evidence="2">The sequence shown here is derived from an EMBL/GenBank/DDBJ whole genome shotgun (WGS) entry which is preliminary data.</text>
</comment>
<keyword evidence="1" id="KW-1133">Transmembrane helix</keyword>
<dbReference type="RefSeq" id="WP_326437381.1">
    <property type="nucleotide sequence ID" value="NZ_JAYMFH010000005.1"/>
</dbReference>
<keyword evidence="1" id="KW-0812">Transmembrane</keyword>
<dbReference type="EMBL" id="JAYMFH010000005">
    <property type="protein sequence ID" value="MEC4294622.1"/>
    <property type="molecule type" value="Genomic_DNA"/>
</dbReference>
<evidence type="ECO:0000313" key="2">
    <source>
        <dbReference type="EMBL" id="MEC4294622.1"/>
    </source>
</evidence>
<gene>
    <name evidence="2" type="ORF">VJ920_04825</name>
</gene>
<sequence>MGRNREIELLERSFAGIPRLGKLLGIIFTICACLSAIMILFLAASPFFFAVDGVAGFAPAAQIAYDIIGQLAMLAVYVMCALVAWDMSKGETPFAQKQVRRALAAACIVALYTLVCFIWDPLFSAIEVALGPLTSVYDADLKPATFFVNFGTLLASAVLFLLAYILNYGKTLQALSDETG</sequence>
<proteinExistence type="predicted"/>
<name>A0ABU6IYD4_9ACTN</name>
<protein>
    <recommendedName>
        <fullName evidence="4">DUF2975 domain-containing protein</fullName>
    </recommendedName>
</protein>
<evidence type="ECO:0000313" key="3">
    <source>
        <dbReference type="Proteomes" id="UP001343724"/>
    </source>
</evidence>